<protein>
    <submittedName>
        <fullName evidence="1">10758_t:CDS:1</fullName>
    </submittedName>
</protein>
<comment type="caution">
    <text evidence="1">The sequence shown here is derived from an EMBL/GenBank/DDBJ whole genome shotgun (WGS) entry which is preliminary data.</text>
</comment>
<reference evidence="1" key="1">
    <citation type="submission" date="2021-06" db="EMBL/GenBank/DDBJ databases">
        <authorList>
            <person name="Kallberg Y."/>
            <person name="Tangrot J."/>
            <person name="Rosling A."/>
        </authorList>
    </citation>
    <scope>NUCLEOTIDE SEQUENCE</scope>
    <source>
        <strain evidence="1">IA702</strain>
    </source>
</reference>
<dbReference type="EMBL" id="CAJVPJ010001047">
    <property type="protein sequence ID" value="CAG8572575.1"/>
    <property type="molecule type" value="Genomic_DNA"/>
</dbReference>
<dbReference type="Proteomes" id="UP000789572">
    <property type="component" value="Unassembled WGS sequence"/>
</dbReference>
<evidence type="ECO:0000313" key="2">
    <source>
        <dbReference type="Proteomes" id="UP000789572"/>
    </source>
</evidence>
<dbReference type="AlphaFoldDB" id="A0A9N9G1B9"/>
<proteinExistence type="predicted"/>
<dbReference type="OrthoDB" id="428577at2759"/>
<accession>A0A9N9G1B9</accession>
<organism evidence="1 2">
    <name type="scientific">Paraglomus occultum</name>
    <dbReference type="NCBI Taxonomy" id="144539"/>
    <lineage>
        <taxon>Eukaryota</taxon>
        <taxon>Fungi</taxon>
        <taxon>Fungi incertae sedis</taxon>
        <taxon>Mucoromycota</taxon>
        <taxon>Glomeromycotina</taxon>
        <taxon>Glomeromycetes</taxon>
        <taxon>Paraglomerales</taxon>
        <taxon>Paraglomeraceae</taxon>
        <taxon>Paraglomus</taxon>
    </lineage>
</organism>
<gene>
    <name evidence="1" type="ORF">POCULU_LOCUS6071</name>
</gene>
<evidence type="ECO:0000313" key="1">
    <source>
        <dbReference type="EMBL" id="CAG8572575.1"/>
    </source>
</evidence>
<name>A0A9N9G1B9_9GLOM</name>
<keyword evidence="2" id="KW-1185">Reference proteome</keyword>
<sequence>MEKPTKRKWRSDAPRWRGAAGGLNLEGYCNNSSCDADGKLVIHRWGFKNSGIFNYHDNEDECYCPLCGNYIRPITCGFTNCEWKVTGSKKNSYGEKSQRIDTGWQVALSNGYTTFDDSLTQLAIWDNLQIEVKSLSGDRASMQAALY</sequence>